<evidence type="ECO:0000313" key="3">
    <source>
        <dbReference type="Proteomes" id="UP001367316"/>
    </source>
</evidence>
<reference evidence="2 3" key="1">
    <citation type="submission" date="2024-04" db="EMBL/GenBank/DDBJ databases">
        <title>Phyllosticta paracitricarpa is synonymous to the EU quarantine fungus P. citricarpa based on phylogenomic analyses.</title>
        <authorList>
            <consortium name="Lawrence Berkeley National Laboratory"/>
            <person name="Van ingen-buijs V.A."/>
            <person name="Van westerhoven A.C."/>
            <person name="Haridas S."/>
            <person name="Skiadas P."/>
            <person name="Martin F."/>
            <person name="Groenewald J.Z."/>
            <person name="Crous P.W."/>
            <person name="Seidl M.F."/>
        </authorList>
    </citation>
    <scope>NUCLEOTIDE SEQUENCE [LARGE SCALE GENOMIC DNA]</scope>
    <source>
        <strain evidence="2 3">CBS 141358</strain>
    </source>
</reference>
<gene>
    <name evidence="2" type="ORF">JOL62DRAFT_393643</name>
</gene>
<evidence type="ECO:0000313" key="2">
    <source>
        <dbReference type="EMBL" id="KAK7605880.1"/>
    </source>
</evidence>
<organism evidence="2 3">
    <name type="scientific">Phyllosticta paracitricarpa</name>
    <dbReference type="NCBI Taxonomy" id="2016321"/>
    <lineage>
        <taxon>Eukaryota</taxon>
        <taxon>Fungi</taxon>
        <taxon>Dikarya</taxon>
        <taxon>Ascomycota</taxon>
        <taxon>Pezizomycotina</taxon>
        <taxon>Dothideomycetes</taxon>
        <taxon>Dothideomycetes incertae sedis</taxon>
        <taxon>Botryosphaeriales</taxon>
        <taxon>Phyllostictaceae</taxon>
        <taxon>Phyllosticta</taxon>
    </lineage>
</organism>
<evidence type="ECO:0000256" key="1">
    <source>
        <dbReference type="SAM" id="MobiDB-lite"/>
    </source>
</evidence>
<accession>A0ABR1MSG9</accession>
<proteinExistence type="predicted"/>
<sequence>MLLPSTRRALWTRIAARCVAAWNWTRYWRRMQVCCLYARLAVSRGDAYRARPALSMLQRDSQGLSSLDNVGRRQSTGARKPLSGVLSVLSLLPGLINSEKIWVLRLQRCQPQSQQTLGRRRARKRTNSPRIGSAGQRTGSRANLGCVSGARSSVGSRGSRVGHDFCCSGSRHRPPKPSPTGPGNTPLLNPPHPRSSTRPRPRVAIVFSISPPLHAIALVTSSRSCPRRPSMSPPSLWKPFASP</sequence>
<keyword evidence="3" id="KW-1185">Reference proteome</keyword>
<feature type="compositionally biased region" description="Basic residues" evidence="1">
    <location>
        <begin position="118"/>
        <end position="127"/>
    </location>
</feature>
<dbReference type="Proteomes" id="UP001367316">
    <property type="component" value="Unassembled WGS sequence"/>
</dbReference>
<feature type="compositionally biased region" description="Low complexity" evidence="1">
    <location>
        <begin position="221"/>
        <end position="235"/>
    </location>
</feature>
<feature type="compositionally biased region" description="Low complexity" evidence="1">
    <location>
        <begin position="145"/>
        <end position="159"/>
    </location>
</feature>
<feature type="region of interest" description="Disordered" evidence="1">
    <location>
        <begin position="113"/>
        <end position="201"/>
    </location>
</feature>
<protein>
    <submittedName>
        <fullName evidence="2">Uncharacterized protein</fullName>
    </submittedName>
</protein>
<dbReference type="EMBL" id="JBBPBF010000063">
    <property type="protein sequence ID" value="KAK7605880.1"/>
    <property type="molecule type" value="Genomic_DNA"/>
</dbReference>
<comment type="caution">
    <text evidence="2">The sequence shown here is derived from an EMBL/GenBank/DDBJ whole genome shotgun (WGS) entry which is preliminary data.</text>
</comment>
<feature type="region of interest" description="Disordered" evidence="1">
    <location>
        <begin position="221"/>
        <end position="243"/>
    </location>
</feature>
<name>A0ABR1MSG9_9PEZI</name>